<accession>A0A178M8N1</accession>
<gene>
    <name evidence="1" type="ORF">A6A03_16025</name>
</gene>
<name>A0A178M8N1_9CHLR</name>
<sequence>MSGHYTIPTRIRLTEAQRDQLYWLLRERSIELDDFMTELVNEYLAGQPLPPAPAPVDRQATIREQLRLRRNQLRMLRAQLHDPHNPPPDWLRAMVAELEDEITRLEVELRREE</sequence>
<dbReference type="EMBL" id="LWQS01000062">
    <property type="protein sequence ID" value="OAN44886.1"/>
    <property type="molecule type" value="Genomic_DNA"/>
</dbReference>
<reference evidence="1 2" key="1">
    <citation type="submission" date="2016-04" db="EMBL/GenBank/DDBJ databases">
        <title>Chloroflexus islandicus sp. nov., a thermophilic filamentous anoxygenic phototrophic bacterium from geyser Strokkur (Iceland).</title>
        <authorList>
            <person name="Gaisin V.A."/>
            <person name="Kalashnikov A.M."/>
            <person name="Sukhacheva M.V."/>
            <person name="Grouzdev D.S."/>
            <person name="Ivanov T.M."/>
            <person name="Kuznetsov B."/>
            <person name="Gorlenko V.M."/>
        </authorList>
    </citation>
    <scope>NUCLEOTIDE SEQUENCE [LARGE SCALE GENOMIC DNA]</scope>
    <source>
        <strain evidence="2">isl-2</strain>
    </source>
</reference>
<dbReference type="Proteomes" id="UP000078287">
    <property type="component" value="Unassembled WGS sequence"/>
</dbReference>
<dbReference type="STRING" id="1707952.A6A03_16025"/>
<organism evidence="1 2">
    <name type="scientific">Chloroflexus islandicus</name>
    <dbReference type="NCBI Taxonomy" id="1707952"/>
    <lineage>
        <taxon>Bacteria</taxon>
        <taxon>Bacillati</taxon>
        <taxon>Chloroflexota</taxon>
        <taxon>Chloroflexia</taxon>
        <taxon>Chloroflexales</taxon>
        <taxon>Chloroflexineae</taxon>
        <taxon>Chloroflexaceae</taxon>
        <taxon>Chloroflexus</taxon>
    </lineage>
</organism>
<dbReference type="AlphaFoldDB" id="A0A178M8N1"/>
<evidence type="ECO:0000313" key="2">
    <source>
        <dbReference type="Proteomes" id="UP000078287"/>
    </source>
</evidence>
<comment type="caution">
    <text evidence="1">The sequence shown here is derived from an EMBL/GenBank/DDBJ whole genome shotgun (WGS) entry which is preliminary data.</text>
</comment>
<dbReference type="OrthoDB" id="162406at2"/>
<protein>
    <submittedName>
        <fullName evidence="1">Uncharacterized protein</fullName>
    </submittedName>
</protein>
<dbReference type="RefSeq" id="WP_066788811.1">
    <property type="nucleotide sequence ID" value="NZ_LWQS01000062.1"/>
</dbReference>
<evidence type="ECO:0000313" key="1">
    <source>
        <dbReference type="EMBL" id="OAN44886.1"/>
    </source>
</evidence>
<keyword evidence="2" id="KW-1185">Reference proteome</keyword>
<proteinExistence type="predicted"/>